<keyword evidence="2" id="KW-1185">Reference proteome</keyword>
<name>A0A6J4EFA3_9CAUD</name>
<evidence type="ECO:0000313" key="2">
    <source>
        <dbReference type="Proteomes" id="UP000505302"/>
    </source>
</evidence>
<dbReference type="GeneID" id="77949251"/>
<sequence length="70" mass="8230">MEFGTMKRRWVVRVHWSSGAESMGIRNTRQEARAHKKFLLSCESTINKITIHKAQDFKSGRFYISGKVHY</sequence>
<protein>
    <submittedName>
        <fullName evidence="1">Uncharacterized protein</fullName>
    </submittedName>
</protein>
<evidence type="ECO:0000313" key="1">
    <source>
        <dbReference type="EMBL" id="BCG44977.1"/>
    </source>
</evidence>
<dbReference type="EMBL" id="LC553734">
    <property type="protein sequence ID" value="BCG44977.1"/>
    <property type="molecule type" value="Genomic_DNA"/>
</dbReference>
<reference evidence="1 2" key="1">
    <citation type="submission" date="2020-06" db="EMBL/GenBank/DDBJ databases">
        <title>Complete Genome Sequence of the phage EK010 isolated from swine sewage.</title>
        <authorList>
            <person name="Shahin K."/>
            <person name="Bao H."/>
            <person name="Soleimani-Delfan A."/>
            <person name="Wang R."/>
        </authorList>
    </citation>
    <scope>NUCLEOTIDE SEQUENCE [LARGE SCALE GENOMIC DNA]</scope>
</reference>
<dbReference type="KEGG" id="vg:77949251"/>
<organism evidence="1 2">
    <name type="scientific">Escherichia phage EK010</name>
    <dbReference type="NCBI Taxonomy" id="2742112"/>
    <lineage>
        <taxon>Viruses</taxon>
        <taxon>Duplodnaviria</taxon>
        <taxon>Heunggongvirae</taxon>
        <taxon>Uroviricota</taxon>
        <taxon>Caudoviricetes</taxon>
        <taxon>Mktvariviridae</taxon>
        <taxon>Gordonclarkvirinae</taxon>
        <taxon>Suseptimavirus</taxon>
        <taxon>Suseptimavirus EK010</taxon>
    </lineage>
</organism>
<dbReference type="Proteomes" id="UP000505302">
    <property type="component" value="Segment"/>
</dbReference>
<proteinExistence type="predicted"/>
<dbReference type="RefSeq" id="YP_010672961.1">
    <property type="nucleotide sequence ID" value="NC_070981.1"/>
</dbReference>
<accession>A0A6J4EFA3</accession>